<feature type="domain" description="EngC GTPase" evidence="12">
    <location>
        <begin position="110"/>
        <end position="259"/>
    </location>
</feature>
<dbReference type="KEGG" id="soa:G3M56_005365"/>
<comment type="cofactor">
    <cofactor evidence="10">
        <name>Zn(2+)</name>
        <dbReference type="ChEBI" id="CHEBI:29105"/>
    </cofactor>
    <text evidence="10">Binds 1 zinc ion per subunit.</text>
</comment>
<dbReference type="GO" id="GO:0042274">
    <property type="term" value="P:ribosomal small subunit biogenesis"/>
    <property type="evidence" value="ECO:0007669"/>
    <property type="project" value="UniProtKB-UniRule"/>
</dbReference>
<feature type="binding site" evidence="10">
    <location>
        <position position="297"/>
    </location>
    <ligand>
        <name>Zn(2+)</name>
        <dbReference type="ChEBI" id="CHEBI:29105"/>
    </ligand>
</feature>
<dbReference type="AlphaFoldDB" id="A0A6B3LCJ8"/>
<dbReference type="GO" id="GO:0003924">
    <property type="term" value="F:GTPase activity"/>
    <property type="evidence" value="ECO:0007669"/>
    <property type="project" value="UniProtKB-UniRule"/>
</dbReference>
<feature type="binding site" evidence="10">
    <location>
        <begin position="149"/>
        <end position="152"/>
    </location>
    <ligand>
        <name>GTP</name>
        <dbReference type="ChEBI" id="CHEBI:37565"/>
    </ligand>
</feature>
<dbReference type="Gene3D" id="1.10.40.50">
    <property type="entry name" value="Probable gtpase engc, domain 3"/>
    <property type="match status" value="1"/>
</dbReference>
<dbReference type="InterPro" id="IPR010914">
    <property type="entry name" value="RsgA_GTPase_dom"/>
</dbReference>
<dbReference type="InterPro" id="IPR030378">
    <property type="entry name" value="G_CP_dom"/>
</dbReference>
<organism evidence="14 15">
    <name type="scientific">Sulfuriroseicoccus oceanibius</name>
    <dbReference type="NCBI Taxonomy" id="2707525"/>
    <lineage>
        <taxon>Bacteria</taxon>
        <taxon>Pseudomonadati</taxon>
        <taxon>Verrucomicrobiota</taxon>
        <taxon>Verrucomicrobiia</taxon>
        <taxon>Verrucomicrobiales</taxon>
        <taxon>Verrucomicrobiaceae</taxon>
        <taxon>Sulfuriroseicoccus</taxon>
    </lineage>
</organism>
<keyword evidence="4 10" id="KW-0699">rRNA-binding</keyword>
<dbReference type="GO" id="GO:0046872">
    <property type="term" value="F:metal ion binding"/>
    <property type="evidence" value="ECO:0007669"/>
    <property type="project" value="UniProtKB-KW"/>
</dbReference>
<keyword evidence="15" id="KW-1185">Reference proteome</keyword>
<feature type="binding site" evidence="10">
    <location>
        <position position="284"/>
    </location>
    <ligand>
        <name>Zn(2+)</name>
        <dbReference type="ChEBI" id="CHEBI:29105"/>
    </ligand>
</feature>
<dbReference type="PROSITE" id="PS51721">
    <property type="entry name" value="G_CP"/>
    <property type="match status" value="1"/>
</dbReference>
<evidence type="ECO:0000256" key="4">
    <source>
        <dbReference type="ARBA" id="ARBA00022730"/>
    </source>
</evidence>
<dbReference type="GO" id="GO:0005525">
    <property type="term" value="F:GTP binding"/>
    <property type="evidence" value="ECO:0007669"/>
    <property type="project" value="UniProtKB-UniRule"/>
</dbReference>
<evidence type="ECO:0000256" key="9">
    <source>
        <dbReference type="ARBA" id="ARBA00023134"/>
    </source>
</evidence>
<evidence type="ECO:0000256" key="7">
    <source>
        <dbReference type="ARBA" id="ARBA00022833"/>
    </source>
</evidence>
<evidence type="ECO:0000256" key="3">
    <source>
        <dbReference type="ARBA" id="ARBA00022723"/>
    </source>
</evidence>
<evidence type="ECO:0000256" key="8">
    <source>
        <dbReference type="ARBA" id="ARBA00022884"/>
    </source>
</evidence>
<dbReference type="RefSeq" id="WP_164364225.1">
    <property type="nucleotide sequence ID" value="NZ_CP066776.1"/>
</dbReference>
<evidence type="ECO:0000256" key="11">
    <source>
        <dbReference type="SAM" id="MobiDB-lite"/>
    </source>
</evidence>
<feature type="domain" description="CP-type G" evidence="13">
    <location>
        <begin position="101"/>
        <end position="261"/>
    </location>
</feature>
<comment type="function">
    <text evidence="10">One of several proteins that assist in the late maturation steps of the functional core of the 30S ribosomal subunit. Helps release RbfA from mature subunits. May play a role in the assembly of ribosomal proteins into the subunit. Circularly permuted GTPase that catalyzes slow GTP hydrolysis, GTPase activity is stimulated by the 30S ribosomal subunit.</text>
</comment>
<feature type="compositionally biased region" description="Basic and acidic residues" evidence="11">
    <location>
        <begin position="354"/>
        <end position="366"/>
    </location>
</feature>
<evidence type="ECO:0000256" key="1">
    <source>
        <dbReference type="ARBA" id="ARBA00022490"/>
    </source>
</evidence>
<comment type="similarity">
    <text evidence="10">Belongs to the TRAFAC class YlqF/YawG GTPase family. RsgA subfamily.</text>
</comment>
<proteinExistence type="inferred from homology"/>
<feature type="binding site" evidence="10">
    <location>
        <position position="291"/>
    </location>
    <ligand>
        <name>Zn(2+)</name>
        <dbReference type="ChEBI" id="CHEBI:29105"/>
    </ligand>
</feature>
<keyword evidence="1 10" id="KW-0963">Cytoplasm</keyword>
<evidence type="ECO:0000256" key="6">
    <source>
        <dbReference type="ARBA" id="ARBA00022801"/>
    </source>
</evidence>
<dbReference type="InterPro" id="IPR004881">
    <property type="entry name" value="Ribosome_biogen_GTPase_RsgA"/>
</dbReference>
<feature type="binding site" evidence="10">
    <location>
        <begin position="203"/>
        <end position="211"/>
    </location>
    <ligand>
        <name>GTP</name>
        <dbReference type="ChEBI" id="CHEBI:37565"/>
    </ligand>
</feature>
<evidence type="ECO:0000259" key="12">
    <source>
        <dbReference type="PROSITE" id="PS50936"/>
    </source>
</evidence>
<evidence type="ECO:0000313" key="14">
    <source>
        <dbReference type="EMBL" id="QQL46009.1"/>
    </source>
</evidence>
<gene>
    <name evidence="10 14" type="primary">rsgA</name>
    <name evidence="14" type="ORF">G3M56_005365</name>
</gene>
<dbReference type="PANTHER" id="PTHR32120:SF10">
    <property type="entry name" value="SMALL RIBOSOMAL SUBUNIT BIOGENESIS GTPASE RSGA"/>
    <property type="match status" value="1"/>
</dbReference>
<feature type="binding site" evidence="10">
    <location>
        <position position="289"/>
    </location>
    <ligand>
        <name>Zn(2+)</name>
        <dbReference type="ChEBI" id="CHEBI:29105"/>
    </ligand>
</feature>
<evidence type="ECO:0000313" key="15">
    <source>
        <dbReference type="Proteomes" id="UP000475117"/>
    </source>
</evidence>
<evidence type="ECO:0000259" key="13">
    <source>
        <dbReference type="PROSITE" id="PS51721"/>
    </source>
</evidence>
<sequence length="366" mass="40898">MTLEDLGWNDQFAKEFKPYAKEGLTPARLIRDNKISYGALMADGEEREAIMSGKVYHDAECDAELPAVGDWVALDLSPEKEAVIRGRLTRQSCLSRKASGKSTEEQVIATNVDVVAVVTDPGPDLNLRRMERYFALIGRSKAHPVVLVNKADLFDEDDCREAADAIQALNPDADVHITSVVEGTALEALRSYLAPGKSITLIGSSGVGKSSVANQLLGEDYQWTDDVNELTGKGRHTTTARELIVLDDGGILIDNPGIREVHMWTDETTLRDRFADISKLAEQCKFHDCKHGTDKGCAIRAALERGDLDPARFEGFLKLDEEIATLLANRKKRQMTIERRTKRDKHSRAKKYQLRRDIDDEERYVK</sequence>
<evidence type="ECO:0000256" key="10">
    <source>
        <dbReference type="HAMAP-Rule" id="MF_01820"/>
    </source>
</evidence>
<keyword evidence="6 10" id="KW-0378">Hydrolase</keyword>
<dbReference type="Proteomes" id="UP000475117">
    <property type="component" value="Chromosome"/>
</dbReference>
<name>A0A6B3LCJ8_9BACT</name>
<dbReference type="EC" id="3.6.1.-" evidence="10"/>
<keyword evidence="9 10" id="KW-0342">GTP-binding</keyword>
<dbReference type="EMBL" id="CP066776">
    <property type="protein sequence ID" value="QQL46009.1"/>
    <property type="molecule type" value="Genomic_DNA"/>
</dbReference>
<protein>
    <recommendedName>
        <fullName evidence="10">Small ribosomal subunit biogenesis GTPase RsgA</fullName>
        <ecNumber evidence="10">3.6.1.-</ecNumber>
    </recommendedName>
</protein>
<dbReference type="GO" id="GO:0019843">
    <property type="term" value="F:rRNA binding"/>
    <property type="evidence" value="ECO:0007669"/>
    <property type="project" value="UniProtKB-KW"/>
</dbReference>
<comment type="subunit">
    <text evidence="10">Monomer. Associates with 30S ribosomal subunit, binds 16S rRNA.</text>
</comment>
<reference evidence="14 15" key="1">
    <citation type="submission" date="2020-12" db="EMBL/GenBank/DDBJ databases">
        <title>Sulforoseuscoccus oceanibium gen. nov., sp. nov., a representative of the phylum Verrucomicrobia with special cytoplasmic membrane, and proposal of Sulforoseuscoccusaceae fam. nov.</title>
        <authorList>
            <person name="Xi F."/>
        </authorList>
    </citation>
    <scope>NUCLEOTIDE SEQUENCE [LARGE SCALE GENOMIC DNA]</scope>
    <source>
        <strain evidence="14 15">T37</strain>
    </source>
</reference>
<keyword evidence="7 10" id="KW-0862">Zinc</keyword>
<dbReference type="PROSITE" id="PS50936">
    <property type="entry name" value="ENGC_GTPASE"/>
    <property type="match status" value="1"/>
</dbReference>
<dbReference type="SUPFAM" id="SSF52540">
    <property type="entry name" value="P-loop containing nucleoside triphosphate hydrolases"/>
    <property type="match status" value="1"/>
</dbReference>
<comment type="subcellular location">
    <subcellularLocation>
        <location evidence="10">Cytoplasm</location>
    </subcellularLocation>
</comment>
<keyword evidence="2 10" id="KW-0690">Ribosome biogenesis</keyword>
<dbReference type="PANTHER" id="PTHR32120">
    <property type="entry name" value="SMALL RIBOSOMAL SUBUNIT BIOGENESIS GTPASE RSGA"/>
    <property type="match status" value="1"/>
</dbReference>
<evidence type="ECO:0000256" key="2">
    <source>
        <dbReference type="ARBA" id="ARBA00022517"/>
    </source>
</evidence>
<evidence type="ECO:0000256" key="5">
    <source>
        <dbReference type="ARBA" id="ARBA00022741"/>
    </source>
</evidence>
<dbReference type="Pfam" id="PF03193">
    <property type="entry name" value="RsgA_GTPase"/>
    <property type="match status" value="1"/>
</dbReference>
<dbReference type="HAMAP" id="MF_01820">
    <property type="entry name" value="GTPase_RsgA"/>
    <property type="match status" value="1"/>
</dbReference>
<dbReference type="CDD" id="cd01854">
    <property type="entry name" value="YjeQ_EngC"/>
    <property type="match status" value="1"/>
</dbReference>
<dbReference type="NCBIfam" id="TIGR00157">
    <property type="entry name" value="ribosome small subunit-dependent GTPase A"/>
    <property type="match status" value="1"/>
</dbReference>
<keyword evidence="5 10" id="KW-0547">Nucleotide-binding</keyword>
<dbReference type="GO" id="GO:0005737">
    <property type="term" value="C:cytoplasm"/>
    <property type="evidence" value="ECO:0007669"/>
    <property type="project" value="UniProtKB-SubCell"/>
</dbReference>
<dbReference type="Gene3D" id="3.40.50.300">
    <property type="entry name" value="P-loop containing nucleotide triphosphate hydrolases"/>
    <property type="match status" value="1"/>
</dbReference>
<keyword evidence="8 10" id="KW-0694">RNA-binding</keyword>
<feature type="region of interest" description="Disordered" evidence="11">
    <location>
        <begin position="336"/>
        <end position="366"/>
    </location>
</feature>
<accession>A0A6B3LCJ8</accession>
<feature type="compositionally biased region" description="Basic residues" evidence="11">
    <location>
        <begin position="342"/>
        <end position="353"/>
    </location>
</feature>
<dbReference type="InterPro" id="IPR027417">
    <property type="entry name" value="P-loop_NTPase"/>
</dbReference>
<keyword evidence="3 10" id="KW-0479">Metal-binding</keyword>